<keyword evidence="8" id="KW-1185">Reference proteome</keyword>
<dbReference type="InterPro" id="IPR020472">
    <property type="entry name" value="WD40_PAC1"/>
</dbReference>
<feature type="region of interest" description="Disordered" evidence="6">
    <location>
        <begin position="1"/>
        <end position="78"/>
    </location>
</feature>
<dbReference type="SUPFAM" id="SSF50978">
    <property type="entry name" value="WD40 repeat-like"/>
    <property type="match status" value="1"/>
</dbReference>
<dbReference type="PROSITE" id="PS00678">
    <property type="entry name" value="WD_REPEATS_1"/>
    <property type="match status" value="1"/>
</dbReference>
<keyword evidence="2 5" id="KW-0853">WD repeat</keyword>
<dbReference type="InterPro" id="IPR001680">
    <property type="entry name" value="WD40_rpt"/>
</dbReference>
<evidence type="ECO:0000256" key="5">
    <source>
        <dbReference type="PROSITE-ProRule" id="PRU00221"/>
    </source>
</evidence>
<dbReference type="AlphaFoldDB" id="A0A6G1GJF9"/>
<name>A0A6G1GJF9_9PEZI</name>
<feature type="compositionally biased region" description="Polar residues" evidence="6">
    <location>
        <begin position="1"/>
        <end position="10"/>
    </location>
</feature>
<evidence type="ECO:0000313" key="7">
    <source>
        <dbReference type="EMBL" id="KAF1980899.1"/>
    </source>
</evidence>
<protein>
    <submittedName>
        <fullName evidence="7">WD40 repeat-like protein</fullName>
    </submittedName>
</protein>
<dbReference type="Gene3D" id="2.130.10.10">
    <property type="entry name" value="YVTN repeat-like/Quinoprotein amine dehydrogenase"/>
    <property type="match status" value="1"/>
</dbReference>
<dbReference type="Pfam" id="PF00400">
    <property type="entry name" value="WD40"/>
    <property type="match status" value="5"/>
</dbReference>
<reference evidence="7" key="1">
    <citation type="journal article" date="2020" name="Stud. Mycol.">
        <title>101 Dothideomycetes genomes: a test case for predicting lifestyles and emergence of pathogens.</title>
        <authorList>
            <person name="Haridas S."/>
            <person name="Albert R."/>
            <person name="Binder M."/>
            <person name="Bloem J."/>
            <person name="Labutti K."/>
            <person name="Salamov A."/>
            <person name="Andreopoulos B."/>
            <person name="Baker S."/>
            <person name="Barry K."/>
            <person name="Bills G."/>
            <person name="Bluhm B."/>
            <person name="Cannon C."/>
            <person name="Castanera R."/>
            <person name="Culley D."/>
            <person name="Daum C."/>
            <person name="Ezra D."/>
            <person name="Gonzalez J."/>
            <person name="Henrissat B."/>
            <person name="Kuo A."/>
            <person name="Liang C."/>
            <person name="Lipzen A."/>
            <person name="Lutzoni F."/>
            <person name="Magnuson J."/>
            <person name="Mondo S."/>
            <person name="Nolan M."/>
            <person name="Ohm R."/>
            <person name="Pangilinan J."/>
            <person name="Park H.-J."/>
            <person name="Ramirez L."/>
            <person name="Alfaro M."/>
            <person name="Sun H."/>
            <person name="Tritt A."/>
            <person name="Yoshinaga Y."/>
            <person name="Zwiers L.-H."/>
            <person name="Turgeon B."/>
            <person name="Goodwin S."/>
            <person name="Spatafora J."/>
            <person name="Crous P."/>
            <person name="Grigoriev I."/>
        </authorList>
    </citation>
    <scope>NUCLEOTIDE SEQUENCE</scope>
    <source>
        <strain evidence="7">CBS 113979</strain>
    </source>
</reference>
<dbReference type="GO" id="GO:0032040">
    <property type="term" value="C:small-subunit processome"/>
    <property type="evidence" value="ECO:0007669"/>
    <property type="project" value="TreeGrafter"/>
</dbReference>
<dbReference type="InterPro" id="IPR039241">
    <property type="entry name" value="Rrp9-like"/>
</dbReference>
<dbReference type="Proteomes" id="UP000800041">
    <property type="component" value="Unassembled WGS sequence"/>
</dbReference>
<feature type="repeat" description="WD" evidence="5">
    <location>
        <begin position="306"/>
        <end position="347"/>
    </location>
</feature>
<feature type="compositionally biased region" description="Acidic residues" evidence="6">
    <location>
        <begin position="575"/>
        <end position="592"/>
    </location>
</feature>
<dbReference type="PANTHER" id="PTHR19865:SF0">
    <property type="entry name" value="U3 SMALL NUCLEOLAR RNA-INTERACTING PROTEIN 2"/>
    <property type="match status" value="1"/>
</dbReference>
<evidence type="ECO:0000313" key="8">
    <source>
        <dbReference type="Proteomes" id="UP000800041"/>
    </source>
</evidence>
<dbReference type="InterPro" id="IPR015943">
    <property type="entry name" value="WD40/YVTN_repeat-like_dom_sf"/>
</dbReference>
<evidence type="ECO:0000256" key="1">
    <source>
        <dbReference type="ARBA" id="ARBA00004123"/>
    </source>
</evidence>
<accession>A0A6G1GJF9</accession>
<gene>
    <name evidence="7" type="ORF">K402DRAFT_343499</name>
</gene>
<dbReference type="SMART" id="SM00320">
    <property type="entry name" value="WD40"/>
    <property type="match status" value="6"/>
</dbReference>
<dbReference type="OrthoDB" id="189968at2759"/>
<evidence type="ECO:0000256" key="6">
    <source>
        <dbReference type="SAM" id="MobiDB-lite"/>
    </source>
</evidence>
<dbReference type="PRINTS" id="PR00320">
    <property type="entry name" value="GPROTEINBRPT"/>
</dbReference>
<feature type="region of interest" description="Disordered" evidence="6">
    <location>
        <begin position="490"/>
        <end position="511"/>
    </location>
</feature>
<dbReference type="GO" id="GO:0034511">
    <property type="term" value="F:U3 snoRNA binding"/>
    <property type="evidence" value="ECO:0007669"/>
    <property type="project" value="InterPro"/>
</dbReference>
<keyword evidence="4" id="KW-0539">Nucleus</keyword>
<dbReference type="EMBL" id="ML977215">
    <property type="protein sequence ID" value="KAF1980899.1"/>
    <property type="molecule type" value="Genomic_DNA"/>
</dbReference>
<dbReference type="InterPro" id="IPR036322">
    <property type="entry name" value="WD40_repeat_dom_sf"/>
</dbReference>
<evidence type="ECO:0000256" key="4">
    <source>
        <dbReference type="ARBA" id="ARBA00023242"/>
    </source>
</evidence>
<evidence type="ECO:0000256" key="3">
    <source>
        <dbReference type="ARBA" id="ARBA00022737"/>
    </source>
</evidence>
<evidence type="ECO:0000256" key="2">
    <source>
        <dbReference type="ARBA" id="ARBA00022574"/>
    </source>
</evidence>
<proteinExistence type="predicted"/>
<organism evidence="7 8">
    <name type="scientific">Aulographum hederae CBS 113979</name>
    <dbReference type="NCBI Taxonomy" id="1176131"/>
    <lineage>
        <taxon>Eukaryota</taxon>
        <taxon>Fungi</taxon>
        <taxon>Dikarya</taxon>
        <taxon>Ascomycota</taxon>
        <taxon>Pezizomycotina</taxon>
        <taxon>Dothideomycetes</taxon>
        <taxon>Pleosporomycetidae</taxon>
        <taxon>Aulographales</taxon>
        <taxon>Aulographaceae</taxon>
    </lineage>
</organism>
<dbReference type="PANTHER" id="PTHR19865">
    <property type="entry name" value="U3 SMALL NUCLEOLAR RNA INTERACTING PROTEIN 2"/>
    <property type="match status" value="1"/>
</dbReference>
<feature type="region of interest" description="Disordered" evidence="6">
    <location>
        <begin position="184"/>
        <end position="213"/>
    </location>
</feature>
<feature type="region of interest" description="Disordered" evidence="6">
    <location>
        <begin position="570"/>
        <end position="609"/>
    </location>
</feature>
<dbReference type="PROSITE" id="PS50294">
    <property type="entry name" value="WD_REPEATS_REGION"/>
    <property type="match status" value="2"/>
</dbReference>
<keyword evidence="3" id="KW-0677">Repeat</keyword>
<dbReference type="PROSITE" id="PS50082">
    <property type="entry name" value="WD_REPEATS_2"/>
    <property type="match status" value="4"/>
</dbReference>
<comment type="subcellular location">
    <subcellularLocation>
        <location evidence="1">Nucleus</location>
    </subcellularLocation>
</comment>
<feature type="repeat" description="WD" evidence="5">
    <location>
        <begin position="441"/>
        <end position="467"/>
    </location>
</feature>
<feature type="repeat" description="WD" evidence="5">
    <location>
        <begin position="264"/>
        <end position="305"/>
    </location>
</feature>
<feature type="compositionally biased region" description="Polar residues" evidence="6">
    <location>
        <begin position="184"/>
        <end position="195"/>
    </location>
</feature>
<dbReference type="InterPro" id="IPR019775">
    <property type="entry name" value="WD40_repeat_CS"/>
</dbReference>
<feature type="repeat" description="WD" evidence="5">
    <location>
        <begin position="217"/>
        <end position="258"/>
    </location>
</feature>
<sequence length="609" mass="66811">MSSFFTTPASQRKRKRGDANSTAESKRPRSQKAPGAKSRKAREDSISSGDSEDGNIAQNISADEGSSSDEHEDETAAERRLRLAEQYLENVREAVIEAPGFDAKDIDRDLIAERLQEDVAETKGKVYRHIAEDFDLDVKPSNHVHFRTNQSNITAVSVCAPYAYTASKDMRIVKWELPSALTLDSNAAHPSNKTPPTRPRQVASARGSRAHKKDAKYVGHTDQILCIAASPLGKRLASGDAAGRIVVWDVETPNRLKALRVLSYHSHRDAVTSLAFGRKSNQMYSSSKDRTIKVWDLTEMVYIETLFGHQDGVLDVAALSGERCISVGGRDRTARLWKVVEQEQLVFRGGGDDMVGGLENVKAQPPPHEGTLDRLALLDDNHWITGSDNGTLSLWSVHKKKPLFTIPYAHGFDPPLSPEEASAEQNLSDVKLPNVRNPRYITALAAVPFSDFVVSGSWDGVVRLWKVGGDLRNLQVVGELRIEKGKAVNGGGNMETDESKDVNGGVETDGAKNMRPHVGIINDLSIYEKGDRGKDGVVIVAGVARELRLGKWKVVKNARQGCVMWEVKRKSAVTSEDEDDASEDGEDGEDRVEENGSGIENAKTTEQAE</sequence>